<feature type="non-terminal residue" evidence="3">
    <location>
        <position position="132"/>
    </location>
</feature>
<comment type="caution">
    <text evidence="1">Lacks conserved residue(s) required for the propagation of feature annotation.</text>
</comment>
<dbReference type="Proteomes" id="UP000253594">
    <property type="component" value="Unassembled WGS sequence"/>
</dbReference>
<reference evidence="3 4" key="1">
    <citation type="submission" date="2018-07" db="EMBL/GenBank/DDBJ databases">
        <title>Mechanisms of high-level aminoglycoside resistance among Gram-negative pathogens in Brazil.</title>
        <authorList>
            <person name="Ballaben A.S."/>
            <person name="Darini A.L.C."/>
            <person name="Doi Y."/>
        </authorList>
    </citation>
    <scope>NUCLEOTIDE SEQUENCE [LARGE SCALE GENOMIC DNA]</scope>
    <source>
        <strain evidence="3 4">B2-305</strain>
    </source>
</reference>
<evidence type="ECO:0000313" key="4">
    <source>
        <dbReference type="Proteomes" id="UP000253594"/>
    </source>
</evidence>
<evidence type="ECO:0000313" key="3">
    <source>
        <dbReference type="EMBL" id="RCI70146.1"/>
    </source>
</evidence>
<gene>
    <name evidence="3" type="ORF">DT376_36115</name>
</gene>
<dbReference type="Pfam" id="PF03707">
    <property type="entry name" value="MHYT"/>
    <property type="match status" value="1"/>
</dbReference>
<dbReference type="PANTHER" id="PTHR35152:SF1">
    <property type="entry name" value="DOMAIN SIGNALLING PROTEIN, PUTATIVE (AFU_ORTHOLOGUE AFUA_5G11310)-RELATED"/>
    <property type="match status" value="1"/>
</dbReference>
<feature type="domain" description="MHYT" evidence="2">
    <location>
        <begin position="6"/>
        <end position="132"/>
    </location>
</feature>
<feature type="transmembrane region" description="Helical" evidence="1">
    <location>
        <begin position="107"/>
        <end position="125"/>
    </location>
</feature>
<evidence type="ECO:0000256" key="1">
    <source>
        <dbReference type="PROSITE-ProRule" id="PRU00244"/>
    </source>
</evidence>
<dbReference type="PROSITE" id="PS50924">
    <property type="entry name" value="MHYT"/>
    <property type="match status" value="1"/>
</dbReference>
<keyword evidence="1" id="KW-0812">Transmembrane</keyword>
<keyword evidence="1" id="KW-1133">Transmembrane helix</keyword>
<accession>A0A367LY44</accession>
<proteinExistence type="predicted"/>
<feature type="transmembrane region" description="Helical" evidence="1">
    <location>
        <begin position="78"/>
        <end position="98"/>
    </location>
</feature>
<dbReference type="InterPro" id="IPR005330">
    <property type="entry name" value="MHYT_dom"/>
</dbReference>
<keyword evidence="1" id="KW-0472">Membrane</keyword>
<protein>
    <recommendedName>
        <fullName evidence="2">MHYT domain-containing protein</fullName>
    </recommendedName>
</protein>
<dbReference type="PANTHER" id="PTHR35152">
    <property type="entry name" value="DOMAIN SIGNALLING PROTEIN, PUTATIVE (AFU_ORTHOLOGUE AFUA_5G11310)-RELATED"/>
    <property type="match status" value="1"/>
</dbReference>
<sequence>MLISSYNQVLVAFSLIVAILASYTALDMAGRVTLAKGREALSWLIGGAFAMGFGIWSMHFVGMLAFSLPIPLGYDLGLTLLSLLLAVGSSAFALWLVCQAELPWQRLALGALLMGSGIAAMHYTGTVSYTHL</sequence>
<evidence type="ECO:0000259" key="2">
    <source>
        <dbReference type="PROSITE" id="PS50924"/>
    </source>
</evidence>
<dbReference type="AlphaFoldDB" id="A0A367LY44"/>
<feature type="transmembrane region" description="Helical" evidence="1">
    <location>
        <begin position="6"/>
        <end position="29"/>
    </location>
</feature>
<dbReference type="GO" id="GO:0016020">
    <property type="term" value="C:membrane"/>
    <property type="evidence" value="ECO:0007669"/>
    <property type="project" value="UniProtKB-UniRule"/>
</dbReference>
<comment type="caution">
    <text evidence="3">The sequence shown here is derived from an EMBL/GenBank/DDBJ whole genome shotgun (WGS) entry which is preliminary data.</text>
</comment>
<dbReference type="EMBL" id="QORE01002373">
    <property type="protein sequence ID" value="RCI70146.1"/>
    <property type="molecule type" value="Genomic_DNA"/>
</dbReference>
<organism evidence="3 4">
    <name type="scientific">Pseudomonas aeruginosa</name>
    <dbReference type="NCBI Taxonomy" id="287"/>
    <lineage>
        <taxon>Bacteria</taxon>
        <taxon>Pseudomonadati</taxon>
        <taxon>Pseudomonadota</taxon>
        <taxon>Gammaproteobacteria</taxon>
        <taxon>Pseudomonadales</taxon>
        <taxon>Pseudomonadaceae</taxon>
        <taxon>Pseudomonas</taxon>
    </lineage>
</organism>
<feature type="transmembrane region" description="Helical" evidence="1">
    <location>
        <begin position="41"/>
        <end position="66"/>
    </location>
</feature>
<name>A0A367LY44_PSEAI</name>